<protein>
    <submittedName>
        <fullName evidence="1">Uncharacterized protein</fullName>
    </submittedName>
</protein>
<evidence type="ECO:0000313" key="2">
    <source>
        <dbReference type="Proteomes" id="UP001177021"/>
    </source>
</evidence>
<proteinExistence type="predicted"/>
<name>A0ACB0LK33_TRIPR</name>
<organism evidence="1 2">
    <name type="scientific">Trifolium pratense</name>
    <name type="common">Red clover</name>
    <dbReference type="NCBI Taxonomy" id="57577"/>
    <lineage>
        <taxon>Eukaryota</taxon>
        <taxon>Viridiplantae</taxon>
        <taxon>Streptophyta</taxon>
        <taxon>Embryophyta</taxon>
        <taxon>Tracheophyta</taxon>
        <taxon>Spermatophyta</taxon>
        <taxon>Magnoliopsida</taxon>
        <taxon>eudicotyledons</taxon>
        <taxon>Gunneridae</taxon>
        <taxon>Pentapetalae</taxon>
        <taxon>rosids</taxon>
        <taxon>fabids</taxon>
        <taxon>Fabales</taxon>
        <taxon>Fabaceae</taxon>
        <taxon>Papilionoideae</taxon>
        <taxon>50 kb inversion clade</taxon>
        <taxon>NPAAA clade</taxon>
        <taxon>Hologalegina</taxon>
        <taxon>IRL clade</taxon>
        <taxon>Trifolieae</taxon>
        <taxon>Trifolium</taxon>
    </lineage>
</organism>
<evidence type="ECO:0000313" key="1">
    <source>
        <dbReference type="EMBL" id="CAJ2669877.1"/>
    </source>
</evidence>
<dbReference type="EMBL" id="CASHSV030000615">
    <property type="protein sequence ID" value="CAJ2669877.1"/>
    <property type="molecule type" value="Genomic_DNA"/>
</dbReference>
<gene>
    <name evidence="1" type="ORF">MILVUS5_LOCUS34005</name>
</gene>
<dbReference type="Proteomes" id="UP001177021">
    <property type="component" value="Unassembled WGS sequence"/>
</dbReference>
<keyword evidence="2" id="KW-1185">Reference proteome</keyword>
<comment type="caution">
    <text evidence="1">The sequence shown here is derived from an EMBL/GenBank/DDBJ whole genome shotgun (WGS) entry which is preliminary data.</text>
</comment>
<reference evidence="1" key="1">
    <citation type="submission" date="2023-10" db="EMBL/GenBank/DDBJ databases">
        <authorList>
            <person name="Rodriguez Cubillos JULIANA M."/>
            <person name="De Vega J."/>
        </authorList>
    </citation>
    <scope>NUCLEOTIDE SEQUENCE</scope>
</reference>
<sequence length="89" mass="10286">MKLCFISYMQKGHNIVGIIKFVYVMIMCLSLFVDAFIFDTSMCAEDSDCQEVTCLTPKSPYCKKWPFFSEKGVCDCIAERVPYVWSLKN</sequence>
<accession>A0ACB0LK33</accession>